<dbReference type="InterPro" id="IPR001019">
    <property type="entry name" value="Gprotein_alpha_su"/>
</dbReference>
<keyword evidence="16" id="KW-1003">Cell membrane</keyword>
<accession>A0A8T2TCK7</accession>
<dbReference type="OMA" id="QVIWADA"/>
<dbReference type="GO" id="GO:0001664">
    <property type="term" value="F:G protein-coupled receptor binding"/>
    <property type="evidence" value="ECO:0007669"/>
    <property type="project" value="UniProtKB-UniRule"/>
</dbReference>
<dbReference type="SUPFAM" id="SSF52540">
    <property type="entry name" value="P-loop containing nucleoside triphosphate hydrolases"/>
    <property type="match status" value="1"/>
</dbReference>
<comment type="similarity">
    <text evidence="2 16">Belongs to the G-alpha family.</text>
</comment>
<keyword evidence="12 16" id="KW-0449">Lipoprotein</keyword>
<dbReference type="GO" id="GO:0005737">
    <property type="term" value="C:cytoplasm"/>
    <property type="evidence" value="ECO:0007669"/>
    <property type="project" value="TreeGrafter"/>
</dbReference>
<dbReference type="GO" id="GO:0005834">
    <property type="term" value="C:heterotrimeric G-protein complex"/>
    <property type="evidence" value="ECO:0007669"/>
    <property type="project" value="UniProtKB-UniRule"/>
</dbReference>
<dbReference type="PANTHER" id="PTHR10218">
    <property type="entry name" value="GTP-BINDING PROTEIN ALPHA SUBUNIT"/>
    <property type="match status" value="1"/>
</dbReference>
<evidence type="ECO:0000313" key="17">
    <source>
        <dbReference type="EMBL" id="KAH7415453.1"/>
    </source>
</evidence>
<feature type="binding site" evidence="15">
    <location>
        <position position="163"/>
    </location>
    <ligand>
        <name>GTP</name>
        <dbReference type="ChEBI" id="CHEBI:37565"/>
    </ligand>
</feature>
<evidence type="ECO:0000256" key="3">
    <source>
        <dbReference type="ARBA" id="ARBA00022528"/>
    </source>
</evidence>
<proteinExistence type="inferred from homology"/>
<evidence type="ECO:0000256" key="10">
    <source>
        <dbReference type="ARBA" id="ARBA00023139"/>
    </source>
</evidence>
<dbReference type="InterPro" id="IPR002976">
    <property type="entry name" value="Plant_Gprotein_alpha"/>
</dbReference>
<comment type="function">
    <text evidence="16">Guanine nucleotide-binding proteins (G proteins) are involved as modulators or transducers in various transmembrane signaling systems.</text>
</comment>
<evidence type="ECO:0000256" key="2">
    <source>
        <dbReference type="ARBA" id="ARBA00005804"/>
    </source>
</evidence>
<dbReference type="SUPFAM" id="SSF47895">
    <property type="entry name" value="Transducin (alpha subunit), insertion domain"/>
    <property type="match status" value="1"/>
</dbReference>
<feature type="binding site" evidence="13">
    <location>
        <position position="358"/>
    </location>
    <ligand>
        <name>GTP</name>
        <dbReference type="ChEBI" id="CHEBI:37565"/>
    </ligand>
</feature>
<dbReference type="OrthoDB" id="5817230at2759"/>
<evidence type="ECO:0000256" key="1">
    <source>
        <dbReference type="ARBA" id="ARBA00001946"/>
    </source>
</evidence>
<dbReference type="InterPro" id="IPR011025">
    <property type="entry name" value="GproteinA_insert"/>
</dbReference>
<keyword evidence="7" id="KW-0378">Hydrolase</keyword>
<dbReference type="Proteomes" id="UP000825935">
    <property type="component" value="Chromosome 14"/>
</dbReference>
<dbReference type="InterPro" id="IPR027417">
    <property type="entry name" value="P-loop_NTPase"/>
</dbReference>
<organism evidence="17 18">
    <name type="scientific">Ceratopteris richardii</name>
    <name type="common">Triangle waterfern</name>
    <dbReference type="NCBI Taxonomy" id="49495"/>
    <lineage>
        <taxon>Eukaryota</taxon>
        <taxon>Viridiplantae</taxon>
        <taxon>Streptophyta</taxon>
        <taxon>Embryophyta</taxon>
        <taxon>Tracheophyta</taxon>
        <taxon>Polypodiopsida</taxon>
        <taxon>Polypodiidae</taxon>
        <taxon>Polypodiales</taxon>
        <taxon>Pteridineae</taxon>
        <taxon>Pteridaceae</taxon>
        <taxon>Parkerioideae</taxon>
        <taxon>Ceratopteris</taxon>
    </lineage>
</organism>
<comment type="subcellular location">
    <subcellularLocation>
        <location evidence="16">Cell membrane</location>
    </subcellularLocation>
</comment>
<dbReference type="PRINTS" id="PR00318">
    <property type="entry name" value="GPROTEINA"/>
</dbReference>
<evidence type="ECO:0000256" key="8">
    <source>
        <dbReference type="ARBA" id="ARBA00022842"/>
    </source>
</evidence>
<comment type="caution">
    <text evidence="17">The sequence shown here is derived from an EMBL/GenBank/DDBJ whole genome shotgun (WGS) entry which is preliminary data.</text>
</comment>
<evidence type="ECO:0000256" key="16">
    <source>
        <dbReference type="RuleBase" id="RU368109"/>
    </source>
</evidence>
<evidence type="ECO:0000256" key="6">
    <source>
        <dbReference type="ARBA" id="ARBA00022741"/>
    </source>
</evidence>
<evidence type="ECO:0000313" key="18">
    <source>
        <dbReference type="Proteomes" id="UP000825935"/>
    </source>
</evidence>
<evidence type="ECO:0000256" key="14">
    <source>
        <dbReference type="PIRSR" id="PIRSR601019-2"/>
    </source>
</evidence>
<evidence type="ECO:0000256" key="4">
    <source>
        <dbReference type="ARBA" id="ARBA00022707"/>
    </source>
</evidence>
<dbReference type="Pfam" id="PF00503">
    <property type="entry name" value="G-alpha"/>
    <property type="match status" value="1"/>
</dbReference>
<dbReference type="SMART" id="SM00275">
    <property type="entry name" value="G_alpha"/>
    <property type="match status" value="1"/>
</dbReference>
<dbReference type="GO" id="GO:0031683">
    <property type="term" value="F:G-protein beta/gamma-subunit complex binding"/>
    <property type="evidence" value="ECO:0007669"/>
    <property type="project" value="UniProtKB-UniRule"/>
</dbReference>
<keyword evidence="4 16" id="KW-0519">Myristate</keyword>
<comment type="domain">
    <text evidence="16">The helical domain is required for self-activation.</text>
</comment>
<keyword evidence="5 14" id="KW-0479">Metal-binding</keyword>
<evidence type="ECO:0000256" key="15">
    <source>
        <dbReference type="PIRSR" id="PIRSR602976-1"/>
    </source>
</evidence>
<evidence type="ECO:0000256" key="7">
    <source>
        <dbReference type="ARBA" id="ARBA00022801"/>
    </source>
</evidence>
<dbReference type="AlphaFoldDB" id="A0A8T2TCK7"/>
<keyword evidence="16" id="KW-0472">Membrane</keyword>
<evidence type="ECO:0000256" key="13">
    <source>
        <dbReference type="PIRSR" id="PIRSR601019-1"/>
    </source>
</evidence>
<keyword evidence="10 16" id="KW-0564">Palmitate</keyword>
<keyword evidence="3" id="KW-0934">Plastid</keyword>
<evidence type="ECO:0000256" key="9">
    <source>
        <dbReference type="ARBA" id="ARBA00023134"/>
    </source>
</evidence>
<dbReference type="CDD" id="cd00066">
    <property type="entry name" value="G-alpha"/>
    <property type="match status" value="1"/>
</dbReference>
<sequence>MGIACSKSLEDLEREEAKAQDARNSRILKEHAETERNVVKLLLLGAGESGKSTIFKQIKILFQKGYDDLEKRSFIPVIHANVYQSLITLLNGCKEFAENDDVNPSKYVLLPENQEFGDKLSLMEFPEHFPRLDEKNALKVRSCWRDPAIQEAFHRGNELQLPDCTRFFLDNLLRLAGENYIPSQEDILYARQQTTGILETEFRTPGKPLKRGETCYRVFDVGGQRSERRKWIHLFEGVTAIIFCAALSDYDQTLLEDNSKNRMMETKDLFVWLLQQPWFKNTSFLLFLNKYDLFQEKVLKQVPLSVCGWFEDYRPLESDVHEVKNAYMFVKQKFEQIYKENSESENIKRMFKVYQTTAIDERLIKRTFDLVDQSIYIELLQKADYL</sequence>
<keyword evidence="6 13" id="KW-0547">Nucleotide-binding</keyword>
<dbReference type="Gene3D" id="3.40.50.300">
    <property type="entry name" value="P-loop containing nucleotide triphosphate hydrolases"/>
    <property type="match status" value="1"/>
</dbReference>
<feature type="binding site" evidence="15">
    <location>
        <position position="194"/>
    </location>
    <ligand>
        <name>GTP</name>
        <dbReference type="ChEBI" id="CHEBI:37565"/>
    </ligand>
</feature>
<gene>
    <name evidence="17" type="ORF">KP509_14G044500</name>
</gene>
<keyword evidence="3" id="KW-0150">Chloroplast</keyword>
<evidence type="ECO:0000256" key="5">
    <source>
        <dbReference type="ARBA" id="ARBA00022723"/>
    </source>
</evidence>
<name>A0A8T2TCK7_CERRI</name>
<comment type="subunit">
    <text evidence="16">G proteins are composed of 3 units; alpha, beta and gamma. The alpha chain contains the guanine nucleotide binding site.</text>
</comment>
<comment type="cofactor">
    <cofactor evidence="1">
        <name>Mg(2+)</name>
        <dbReference type="ChEBI" id="CHEBI:18420"/>
    </cofactor>
</comment>
<keyword evidence="18" id="KW-1185">Reference proteome</keyword>
<reference evidence="17" key="1">
    <citation type="submission" date="2021-08" db="EMBL/GenBank/DDBJ databases">
        <title>WGS assembly of Ceratopteris richardii.</title>
        <authorList>
            <person name="Marchant D.B."/>
            <person name="Chen G."/>
            <person name="Jenkins J."/>
            <person name="Shu S."/>
            <person name="Leebens-Mack J."/>
            <person name="Grimwood J."/>
            <person name="Schmutz J."/>
            <person name="Soltis P."/>
            <person name="Soltis D."/>
            <person name="Chen Z.-H."/>
        </authorList>
    </citation>
    <scope>NUCLEOTIDE SEQUENCE</scope>
    <source>
        <strain evidence="17">Whitten #5841</strain>
        <tissue evidence="17">Leaf</tissue>
    </source>
</reference>
<dbReference type="GO" id="GO:0046872">
    <property type="term" value="F:metal ion binding"/>
    <property type="evidence" value="ECO:0007669"/>
    <property type="project" value="UniProtKB-UniRule"/>
</dbReference>
<feature type="binding site" evidence="14">
    <location>
        <position position="194"/>
    </location>
    <ligand>
        <name>Mg(2+)</name>
        <dbReference type="ChEBI" id="CHEBI:18420"/>
    </ligand>
</feature>
<feature type="binding site" evidence="13">
    <location>
        <begin position="188"/>
        <end position="194"/>
    </location>
    <ligand>
        <name>GTP</name>
        <dbReference type="ChEBI" id="CHEBI:37565"/>
    </ligand>
</feature>
<evidence type="ECO:0000256" key="11">
    <source>
        <dbReference type="ARBA" id="ARBA00023224"/>
    </source>
</evidence>
<dbReference type="FunFam" id="3.40.50.300:FF:000733">
    <property type="entry name" value="Guanine nucleotide-binding protein alpha-1 subunit"/>
    <property type="match status" value="1"/>
</dbReference>
<dbReference type="GO" id="GO:0007188">
    <property type="term" value="P:adenylate cyclase-modulating G protein-coupled receptor signaling pathway"/>
    <property type="evidence" value="ECO:0007669"/>
    <property type="project" value="UniProtKB-UniRule"/>
</dbReference>
<dbReference type="EMBL" id="CM035419">
    <property type="protein sequence ID" value="KAH7415451.1"/>
    <property type="molecule type" value="Genomic_DNA"/>
</dbReference>
<feature type="binding site" evidence="13">
    <location>
        <begin position="48"/>
        <end position="53"/>
    </location>
    <ligand>
        <name>GTP</name>
        <dbReference type="ChEBI" id="CHEBI:37565"/>
    </ligand>
</feature>
<dbReference type="GO" id="GO:0003924">
    <property type="term" value="F:GTPase activity"/>
    <property type="evidence" value="ECO:0007669"/>
    <property type="project" value="InterPro"/>
</dbReference>
<feature type="binding site" evidence="15">
    <location>
        <position position="223"/>
    </location>
    <ligand>
        <name>GTP</name>
        <dbReference type="ChEBI" id="CHEBI:37565"/>
    </ligand>
</feature>
<feature type="binding site" evidence="15">
    <location>
        <begin position="188"/>
        <end position="189"/>
    </location>
    <ligand>
        <name>GTP</name>
        <dbReference type="ChEBI" id="CHEBI:37565"/>
    </ligand>
</feature>
<dbReference type="Gene3D" id="1.10.400.10">
    <property type="entry name" value="GI Alpha 1, domain 2-like"/>
    <property type="match status" value="1"/>
</dbReference>
<dbReference type="PROSITE" id="PS51882">
    <property type="entry name" value="G_ALPHA"/>
    <property type="match status" value="1"/>
</dbReference>
<feature type="binding site" evidence="13">
    <location>
        <begin position="289"/>
        <end position="292"/>
    </location>
    <ligand>
        <name>GTP</name>
        <dbReference type="ChEBI" id="CHEBI:37565"/>
    </ligand>
</feature>
<keyword evidence="11 16" id="KW-0807">Transducer</keyword>
<keyword evidence="9 13" id="KW-0342">GTP-binding</keyword>
<feature type="binding site" evidence="13">
    <location>
        <begin position="220"/>
        <end position="224"/>
    </location>
    <ligand>
        <name>GTP</name>
        <dbReference type="ChEBI" id="CHEBI:37565"/>
    </ligand>
</feature>
<keyword evidence="8 14" id="KW-0460">Magnesium</keyword>
<evidence type="ECO:0000256" key="12">
    <source>
        <dbReference type="ARBA" id="ARBA00023288"/>
    </source>
</evidence>
<dbReference type="PRINTS" id="PR01242">
    <property type="entry name" value="GPROTEINAPLT"/>
</dbReference>
<dbReference type="EMBL" id="CM035419">
    <property type="protein sequence ID" value="KAH7415453.1"/>
    <property type="molecule type" value="Genomic_DNA"/>
</dbReference>
<dbReference type="GO" id="GO:0005525">
    <property type="term" value="F:GTP binding"/>
    <property type="evidence" value="ECO:0007669"/>
    <property type="project" value="UniProtKB-UniRule"/>
</dbReference>
<protein>
    <recommendedName>
        <fullName evidence="16">Guanine nucleotide-binding protein alpha subunit</fullName>
        <shortName evidence="16">GP-alpha</shortName>
    </recommendedName>
</protein>
<dbReference type="PANTHER" id="PTHR10218:SF302">
    <property type="entry name" value="GUANINE NUCLEOTIDE-BINDING PROTEIN ALPHA-5 SUBUNIT"/>
    <property type="match status" value="1"/>
</dbReference>
<feature type="binding site" evidence="14">
    <location>
        <position position="52"/>
    </location>
    <ligand>
        <name>Mg(2+)</name>
        <dbReference type="ChEBI" id="CHEBI:18420"/>
    </ligand>
</feature>